<sequence length="157" mass="18344">MLHILLFFINFFHPFFVSVTEIRHNERNKTLEVSSRMFFDDFEAALEKQYHVKIDILKPSDKKVVDKLIDDYIRRHLVLTVEGKKVSLQYTGYEIEEDGAWCYFTVSNVNNLNKLTVVDNILFEAHSSQINMIHVIAAGTRKSTKLDNPKDQAVFTF</sequence>
<evidence type="ECO:0008006" key="3">
    <source>
        <dbReference type="Google" id="ProtNLM"/>
    </source>
</evidence>
<dbReference type="RefSeq" id="WP_128770557.1">
    <property type="nucleotide sequence ID" value="NZ_RXOC01000012.1"/>
</dbReference>
<dbReference type="EMBL" id="RXOC01000012">
    <property type="protein sequence ID" value="RXF68128.1"/>
    <property type="molecule type" value="Genomic_DNA"/>
</dbReference>
<comment type="caution">
    <text evidence="1">The sequence shown here is derived from an EMBL/GenBank/DDBJ whole genome shotgun (WGS) entry which is preliminary data.</text>
</comment>
<dbReference type="Proteomes" id="UP000290848">
    <property type="component" value="Unassembled WGS sequence"/>
</dbReference>
<organism evidence="1 2">
    <name type="scientific">Arcticibacter tournemirensis</name>
    <dbReference type="NCBI Taxonomy" id="699437"/>
    <lineage>
        <taxon>Bacteria</taxon>
        <taxon>Pseudomonadati</taxon>
        <taxon>Bacteroidota</taxon>
        <taxon>Sphingobacteriia</taxon>
        <taxon>Sphingobacteriales</taxon>
        <taxon>Sphingobacteriaceae</taxon>
        <taxon>Arcticibacter</taxon>
    </lineage>
</organism>
<reference evidence="1 2" key="1">
    <citation type="submission" date="2018-12" db="EMBL/GenBank/DDBJ databases">
        <title>The Draft Genome Sequence of the Soil Bacterium Pedobacter tournemirensis R1.</title>
        <authorList>
            <person name="He J."/>
        </authorList>
    </citation>
    <scope>NUCLEOTIDE SEQUENCE [LARGE SCALE GENOMIC DNA]</scope>
    <source>
        <strain evidence="1 2">R1</strain>
    </source>
</reference>
<dbReference type="AlphaFoldDB" id="A0A4Q0M554"/>
<proteinExistence type="predicted"/>
<evidence type="ECO:0000313" key="2">
    <source>
        <dbReference type="Proteomes" id="UP000290848"/>
    </source>
</evidence>
<gene>
    <name evidence="1" type="ORF">EKH83_16465</name>
</gene>
<accession>A0A4Q0M554</accession>
<name>A0A4Q0M554_9SPHI</name>
<protein>
    <recommendedName>
        <fullName evidence="3">Peptidase E</fullName>
    </recommendedName>
</protein>
<dbReference type="InterPro" id="IPR046525">
    <property type="entry name" value="DUF6702"/>
</dbReference>
<evidence type="ECO:0000313" key="1">
    <source>
        <dbReference type="EMBL" id="RXF68128.1"/>
    </source>
</evidence>
<dbReference type="Pfam" id="PF20420">
    <property type="entry name" value="DUF6702"/>
    <property type="match status" value="1"/>
</dbReference>